<dbReference type="Bgee" id="ENSACAG00000029401">
    <property type="expression patterns" value="Expressed in testis and 4 other cell types or tissues"/>
</dbReference>
<dbReference type="Ensembl" id="ENSACAT00000030550.2">
    <property type="protein sequence ID" value="ENSACAP00000023130.2"/>
    <property type="gene ID" value="ENSACAG00000029401.2"/>
</dbReference>
<dbReference type="Proteomes" id="UP000001646">
    <property type="component" value="Chromosome 5"/>
</dbReference>
<evidence type="ECO:0008006" key="4">
    <source>
        <dbReference type="Google" id="ProtNLM"/>
    </source>
</evidence>
<name>R4GCQ7_ANOCA</name>
<proteinExistence type="predicted"/>
<reference evidence="2 3" key="1">
    <citation type="submission" date="2009-12" db="EMBL/GenBank/DDBJ databases">
        <title>The Genome Sequence of Anolis carolinensis (Green Anole Lizard).</title>
        <authorList>
            <consortium name="The Genome Sequencing Platform"/>
            <person name="Di Palma F."/>
            <person name="Alfoldi J."/>
            <person name="Heiman D."/>
            <person name="Young S."/>
            <person name="Grabherr M."/>
            <person name="Johnson J."/>
            <person name="Lander E.S."/>
            <person name="Lindblad-Toh K."/>
        </authorList>
    </citation>
    <scope>NUCLEOTIDE SEQUENCE [LARGE SCALE GENOMIC DNA]</scope>
    <source>
        <strain evidence="2 3">JBL SC #1</strain>
    </source>
</reference>
<evidence type="ECO:0000256" key="1">
    <source>
        <dbReference type="SAM" id="MobiDB-lite"/>
    </source>
</evidence>
<dbReference type="AlphaFoldDB" id="R4GCQ7"/>
<feature type="compositionally biased region" description="Low complexity" evidence="1">
    <location>
        <begin position="27"/>
        <end position="44"/>
    </location>
</feature>
<reference evidence="2" key="2">
    <citation type="submission" date="2025-08" db="UniProtKB">
        <authorList>
            <consortium name="Ensembl"/>
        </authorList>
    </citation>
    <scope>IDENTIFICATION</scope>
</reference>
<feature type="region of interest" description="Disordered" evidence="1">
    <location>
        <begin position="16"/>
        <end position="49"/>
    </location>
</feature>
<accession>R4GCQ7</accession>
<dbReference type="GeneTree" id="ENSGT00390000010038"/>
<reference evidence="2" key="3">
    <citation type="submission" date="2025-09" db="UniProtKB">
        <authorList>
            <consortium name="Ensembl"/>
        </authorList>
    </citation>
    <scope>IDENTIFICATION</scope>
</reference>
<organism evidence="2 3">
    <name type="scientific">Anolis carolinensis</name>
    <name type="common">Green anole</name>
    <name type="synonym">American chameleon</name>
    <dbReference type="NCBI Taxonomy" id="28377"/>
    <lineage>
        <taxon>Eukaryota</taxon>
        <taxon>Metazoa</taxon>
        <taxon>Chordata</taxon>
        <taxon>Craniata</taxon>
        <taxon>Vertebrata</taxon>
        <taxon>Euteleostomi</taxon>
        <taxon>Lepidosauria</taxon>
        <taxon>Squamata</taxon>
        <taxon>Bifurcata</taxon>
        <taxon>Unidentata</taxon>
        <taxon>Episquamata</taxon>
        <taxon>Toxicofera</taxon>
        <taxon>Iguania</taxon>
        <taxon>Dactyloidae</taxon>
        <taxon>Anolis</taxon>
    </lineage>
</organism>
<dbReference type="HOGENOM" id="CLU_045988_0_0_1"/>
<sequence length="367" mass="42540">MWLSDVFTKVGPLSKAMEQKRNKQEQSIGSSNLLGLSSSNQGKNAWLPKNHKGKMYQDWRGVIVSETTTPYTMLSYKEHQERLNSITRRKRTKMPHPPSSRLERHQQETKLHGKKPYSKRAALNFVTEKVKRIGPHLEIFEAFTHQRKPPAKEVQASAAVCLQKSVRGWLERVQYNRLQMKARNHGPSLSAVVREYRKMMARIKRRSGILDVSTPLVFEELEDWLDKKQLFETMYTKRVQLKEFDQNELPKFFRDCGRFPSQSEINNVLKLILEGSEMKLASISKNQAVEMAFMLYPPRGFKLPTAAIQRSTWRNPIIDGEDGYKYLKKGHPALKKTDFRVAAALVATSMRERKKKEQEMMASLSTN</sequence>
<dbReference type="PROSITE" id="PS50096">
    <property type="entry name" value="IQ"/>
    <property type="match status" value="1"/>
</dbReference>
<protein>
    <recommendedName>
        <fullName evidence="4">IQ motif containing M</fullName>
    </recommendedName>
</protein>
<evidence type="ECO:0000313" key="2">
    <source>
        <dbReference type="Ensembl" id="ENSACAP00000023130.2"/>
    </source>
</evidence>
<dbReference type="PANTHER" id="PTHR35978">
    <property type="entry name" value="IQ DOMAIN-CONTAINING PROTEIN M"/>
    <property type="match status" value="1"/>
</dbReference>
<dbReference type="InParanoid" id="R4GCQ7"/>
<evidence type="ECO:0000313" key="3">
    <source>
        <dbReference type="Proteomes" id="UP000001646"/>
    </source>
</evidence>
<dbReference type="eggNOG" id="ENOG502RZP8">
    <property type="taxonomic scope" value="Eukaryota"/>
</dbReference>
<keyword evidence="3" id="KW-1185">Reference proteome</keyword>
<dbReference type="PANTHER" id="PTHR35978:SF1">
    <property type="entry name" value="IQ DOMAIN-CONTAINING PROTEIN M"/>
    <property type="match status" value="1"/>
</dbReference>
<feature type="region of interest" description="Disordered" evidence="1">
    <location>
        <begin position="85"/>
        <end position="114"/>
    </location>
</feature>
<feature type="compositionally biased region" description="Basic and acidic residues" evidence="1">
    <location>
        <begin position="101"/>
        <end position="111"/>
    </location>
</feature>